<dbReference type="PANTHER" id="PTHR45639">
    <property type="entry name" value="HSC70CB, ISOFORM G-RELATED"/>
    <property type="match status" value="1"/>
</dbReference>
<dbReference type="VEuPathDB" id="VectorBase:ISCI003254"/>
<evidence type="ECO:0000256" key="1">
    <source>
        <dbReference type="ARBA" id="ARBA00007381"/>
    </source>
</evidence>
<dbReference type="STRING" id="6945.B7PAF1"/>
<dbReference type="OrthoDB" id="434160at2759"/>
<dbReference type="VEuPathDB" id="VectorBase:ISCW003254"/>
<evidence type="ECO:0000256" key="2">
    <source>
        <dbReference type="ARBA" id="ARBA00022741"/>
    </source>
</evidence>
<dbReference type="Proteomes" id="UP000001555">
    <property type="component" value="Unassembled WGS sequence"/>
</dbReference>
<gene>
    <name evidence="4" type="ORF">IscW_ISCW003254</name>
</gene>
<dbReference type="VEuPathDB" id="VectorBase:ISCP_003638"/>
<reference evidence="5" key="2">
    <citation type="submission" date="2020-05" db="UniProtKB">
        <authorList>
            <consortium name="EnsemblMetazoa"/>
        </authorList>
    </citation>
    <scope>IDENTIFICATION</scope>
    <source>
        <strain evidence="5">wikel</strain>
    </source>
</reference>
<keyword evidence="3" id="KW-0067">ATP-binding</keyword>
<dbReference type="InParanoid" id="B7PAF1"/>
<protein>
    <submittedName>
        <fullName evidence="4 5">Heat shock protein 70 (HSP70)-4, putative</fullName>
    </submittedName>
</protein>
<proteinExistence type="inferred from homology"/>
<dbReference type="PaxDb" id="6945-B7PAF1"/>
<dbReference type="InterPro" id="IPR029047">
    <property type="entry name" value="HSP70_peptide-bd_sf"/>
</dbReference>
<reference evidence="4 6" key="1">
    <citation type="submission" date="2008-03" db="EMBL/GenBank/DDBJ databases">
        <title>Annotation of Ixodes scapularis.</title>
        <authorList>
            <consortium name="Ixodes scapularis Genome Project Consortium"/>
            <person name="Caler E."/>
            <person name="Hannick L.I."/>
            <person name="Bidwell S."/>
            <person name="Joardar V."/>
            <person name="Thiagarajan M."/>
            <person name="Amedeo P."/>
            <person name="Galinsky K.J."/>
            <person name="Schobel S."/>
            <person name="Inman J."/>
            <person name="Hostetler J."/>
            <person name="Miller J."/>
            <person name="Hammond M."/>
            <person name="Megy K."/>
            <person name="Lawson D."/>
            <person name="Kodira C."/>
            <person name="Sutton G."/>
            <person name="Meyer J."/>
            <person name="Hill C.A."/>
            <person name="Birren B."/>
            <person name="Nene V."/>
            <person name="Collins F."/>
            <person name="Alarcon-Chaidez F."/>
            <person name="Wikel S."/>
            <person name="Strausberg R."/>
        </authorList>
    </citation>
    <scope>NUCLEOTIDE SEQUENCE [LARGE SCALE GENOMIC DNA]</scope>
    <source>
        <strain evidence="6">Wikel</strain>
        <strain evidence="4">Wikel colony</strain>
    </source>
</reference>
<dbReference type="HOGENOM" id="CLU_2294700_0_0_1"/>
<dbReference type="PANTHER" id="PTHR45639:SF4">
    <property type="entry name" value="HSC70CB, ISOFORM G"/>
    <property type="match status" value="1"/>
</dbReference>
<organism>
    <name type="scientific">Ixodes scapularis</name>
    <name type="common">Black-legged tick</name>
    <name type="synonym">Deer tick</name>
    <dbReference type="NCBI Taxonomy" id="6945"/>
    <lineage>
        <taxon>Eukaryota</taxon>
        <taxon>Metazoa</taxon>
        <taxon>Ecdysozoa</taxon>
        <taxon>Arthropoda</taxon>
        <taxon>Chelicerata</taxon>
        <taxon>Arachnida</taxon>
        <taxon>Acari</taxon>
        <taxon>Parasitiformes</taxon>
        <taxon>Ixodida</taxon>
        <taxon>Ixodoidea</taxon>
        <taxon>Ixodidae</taxon>
        <taxon>Ixodinae</taxon>
        <taxon>Ixodes</taxon>
    </lineage>
</organism>
<comment type="similarity">
    <text evidence="1">Belongs to the heat shock protein 70 family.</text>
</comment>
<dbReference type="InterPro" id="IPR013126">
    <property type="entry name" value="Hsp_70_fam"/>
</dbReference>
<evidence type="ECO:0000313" key="5">
    <source>
        <dbReference type="EnsemblMetazoa" id="ISCW003254-PA"/>
    </source>
</evidence>
<evidence type="ECO:0000313" key="6">
    <source>
        <dbReference type="Proteomes" id="UP000001555"/>
    </source>
</evidence>
<accession>B7PAF1</accession>
<name>B7PAF1_IXOSC</name>
<dbReference type="Gene3D" id="2.60.34.10">
    <property type="entry name" value="Substrate Binding Domain Of DNAk, Chain A, domain 1"/>
    <property type="match status" value="1"/>
</dbReference>
<dbReference type="EnsemblMetazoa" id="ISCW003254-RA">
    <property type="protein sequence ID" value="ISCW003254-PA"/>
    <property type="gene ID" value="ISCW003254"/>
</dbReference>
<keyword evidence="6" id="KW-1185">Reference proteome</keyword>
<dbReference type="GO" id="GO:0005524">
    <property type="term" value="F:ATP binding"/>
    <property type="evidence" value="ECO:0007669"/>
    <property type="project" value="UniProtKB-KW"/>
</dbReference>
<keyword evidence="4" id="KW-0346">Stress response</keyword>
<evidence type="ECO:0000256" key="3">
    <source>
        <dbReference type="ARBA" id="ARBA00022840"/>
    </source>
</evidence>
<keyword evidence="2" id="KW-0547">Nucleotide-binding</keyword>
<evidence type="ECO:0000313" key="4">
    <source>
        <dbReference type="EMBL" id="EEC03573.1"/>
    </source>
</evidence>
<dbReference type="SUPFAM" id="SSF100920">
    <property type="entry name" value="Heat shock protein 70kD (HSP70), peptide-binding domain"/>
    <property type="match status" value="1"/>
</dbReference>
<sequence>MRNFVVVDAQPYPIELCYNPGKGEDSRAEVFPRWHQLPFSKMLAFYRSKPFNLEARYPQESAVSHPDLQLDSFTLNKVVFAAEGEASKIKVKQYSLSNLLA</sequence>
<dbReference type="EMBL" id="ABJB010378861">
    <property type="status" value="NOT_ANNOTATED_CDS"/>
    <property type="molecule type" value="Genomic_DNA"/>
</dbReference>
<dbReference type="AlphaFoldDB" id="B7PAF1"/>
<dbReference type="EMBL" id="ABJB010971190">
    <property type="status" value="NOT_ANNOTATED_CDS"/>
    <property type="molecule type" value="Genomic_DNA"/>
</dbReference>
<dbReference type="GO" id="GO:0140662">
    <property type="term" value="F:ATP-dependent protein folding chaperone"/>
    <property type="evidence" value="ECO:0007669"/>
    <property type="project" value="InterPro"/>
</dbReference>
<dbReference type="EMBL" id="DS671064">
    <property type="protein sequence ID" value="EEC03573.1"/>
    <property type="molecule type" value="Genomic_DNA"/>
</dbReference>